<keyword evidence="2" id="KW-1185">Reference proteome</keyword>
<dbReference type="EMBL" id="KV918795">
    <property type="protein sequence ID" value="OSX79224.1"/>
    <property type="molecule type" value="Genomic_DNA"/>
</dbReference>
<gene>
    <name evidence="1" type="ORF">BU14_0084s0039</name>
</gene>
<accession>A0A1X6PEE4</accession>
<protein>
    <submittedName>
        <fullName evidence="1">Uncharacterized protein</fullName>
    </submittedName>
</protein>
<organism evidence="1 2">
    <name type="scientific">Porphyra umbilicalis</name>
    <name type="common">Purple laver</name>
    <name type="synonym">Red alga</name>
    <dbReference type="NCBI Taxonomy" id="2786"/>
    <lineage>
        <taxon>Eukaryota</taxon>
        <taxon>Rhodophyta</taxon>
        <taxon>Bangiophyceae</taxon>
        <taxon>Bangiales</taxon>
        <taxon>Bangiaceae</taxon>
        <taxon>Porphyra</taxon>
    </lineage>
</organism>
<sequence length="286" mass="30387">MTAAAATITAAYPRVRAGAETISKRARVRAGLVLPAAGCSGSGAAGARAASVEAAANTAAGVDAGGRASSTASPSGVPMGNFYDLVFSMTMPAEMLSGKMESESLFVMLIKMVKCCFVTAGHAGMFGSIAVNQLYRDGVERAVREMKRGKTVSGTINDAKSERMRNILKNKVKLYLRQLYWLNRAVPGVIKPPSLASFEDMQKAALGTTVRLKLAEALRSMADEYALPAHHPLREPITAKSFHLCKQINAMSGRPGTPSATSDILASSPFRELLAKAEENMRAKYL</sequence>
<evidence type="ECO:0000313" key="2">
    <source>
        <dbReference type="Proteomes" id="UP000218209"/>
    </source>
</evidence>
<reference evidence="1 2" key="1">
    <citation type="submission" date="2017-03" db="EMBL/GenBank/DDBJ databases">
        <title>WGS assembly of Porphyra umbilicalis.</title>
        <authorList>
            <person name="Brawley S.H."/>
            <person name="Blouin N.A."/>
            <person name="Ficko-Blean E."/>
            <person name="Wheeler G.L."/>
            <person name="Lohr M."/>
            <person name="Goodson H.V."/>
            <person name="Jenkins J.W."/>
            <person name="Blaby-Haas C.E."/>
            <person name="Helliwell K.E."/>
            <person name="Chan C."/>
            <person name="Marriage T."/>
            <person name="Bhattacharya D."/>
            <person name="Klein A.S."/>
            <person name="Badis Y."/>
            <person name="Brodie J."/>
            <person name="Cao Y."/>
            <person name="Collen J."/>
            <person name="Dittami S.M."/>
            <person name="Gachon C.M."/>
            <person name="Green B.R."/>
            <person name="Karpowicz S."/>
            <person name="Kim J.W."/>
            <person name="Kudahl U."/>
            <person name="Lin S."/>
            <person name="Michel G."/>
            <person name="Mittag M."/>
            <person name="Olson B.J."/>
            <person name="Pangilinan J."/>
            <person name="Peng Y."/>
            <person name="Qiu H."/>
            <person name="Shu S."/>
            <person name="Singer J.T."/>
            <person name="Smith A.G."/>
            <person name="Sprecher B.N."/>
            <person name="Wagner V."/>
            <person name="Wang W."/>
            <person name="Wang Z.-Y."/>
            <person name="Yan J."/>
            <person name="Yarish C."/>
            <person name="Zoeuner-Riek S."/>
            <person name="Zhuang Y."/>
            <person name="Zou Y."/>
            <person name="Lindquist E.A."/>
            <person name="Grimwood J."/>
            <person name="Barry K."/>
            <person name="Rokhsar D.S."/>
            <person name="Schmutz J."/>
            <person name="Stiller J.W."/>
            <person name="Grossman A.R."/>
            <person name="Prochnik S.E."/>
        </authorList>
    </citation>
    <scope>NUCLEOTIDE SEQUENCE [LARGE SCALE GENOMIC DNA]</scope>
    <source>
        <strain evidence="1">4086291</strain>
    </source>
</reference>
<evidence type="ECO:0000313" key="1">
    <source>
        <dbReference type="EMBL" id="OSX79224.1"/>
    </source>
</evidence>
<name>A0A1X6PEE4_PORUM</name>
<proteinExistence type="predicted"/>
<dbReference type="AlphaFoldDB" id="A0A1X6PEE4"/>
<dbReference type="Proteomes" id="UP000218209">
    <property type="component" value="Unassembled WGS sequence"/>
</dbReference>